<feature type="chain" id="PRO_5040937814" evidence="2">
    <location>
        <begin position="19"/>
        <end position="146"/>
    </location>
</feature>
<keyword evidence="4" id="KW-0378">Hydrolase</keyword>
<feature type="compositionally biased region" description="Polar residues" evidence="1">
    <location>
        <begin position="132"/>
        <end position="146"/>
    </location>
</feature>
<evidence type="ECO:0000313" key="5">
    <source>
        <dbReference type="Proteomes" id="UP000596074"/>
    </source>
</evidence>
<feature type="signal peptide" evidence="2">
    <location>
        <begin position="1"/>
        <end position="18"/>
    </location>
</feature>
<dbReference type="Proteomes" id="UP000596074">
    <property type="component" value="Chromosome"/>
</dbReference>
<organism evidence="4 5">
    <name type="scientific">Venatoribacter cucullus</name>
    <dbReference type="NCBI Taxonomy" id="2661630"/>
    <lineage>
        <taxon>Bacteria</taxon>
        <taxon>Pseudomonadati</taxon>
        <taxon>Pseudomonadota</taxon>
        <taxon>Gammaproteobacteria</taxon>
        <taxon>Oceanospirillales</taxon>
        <taxon>Oceanospirillaceae</taxon>
        <taxon>Venatoribacter</taxon>
    </lineage>
</organism>
<sequence length="146" mass="16031">MKSLFYVLLLSLLGVSLAGCTTVVLSDTQLPMSSSNRCAGPAGVSVRYHTLTIAIGERPHTGYGIELVGQQQQDGHYQLMFRETLPQPGMNYAQMLVSPCLQVVLPQHWRSVQVTNKDSGQQWQLTPADDSGLSQPLNPPNNKQRP</sequence>
<keyword evidence="4" id="KW-0645">Protease</keyword>
<reference evidence="4 5" key="1">
    <citation type="submission" date="2019-11" db="EMBL/GenBank/DDBJ databases">
        <title>Venatorbacter sp. nov. a predator of Campylobacter and other Gram-negative bacteria.</title>
        <authorList>
            <person name="Saeedi A."/>
            <person name="Cummings N.J."/>
            <person name="Connerton I.F."/>
            <person name="Connerton P.L."/>
        </authorList>
    </citation>
    <scope>NUCLEOTIDE SEQUENCE [LARGE SCALE GENOMIC DNA]</scope>
    <source>
        <strain evidence="4">XL5</strain>
    </source>
</reference>
<evidence type="ECO:0000256" key="2">
    <source>
        <dbReference type="SAM" id="SignalP"/>
    </source>
</evidence>
<proteinExistence type="predicted"/>
<keyword evidence="2" id="KW-0732">Signal</keyword>
<dbReference type="EMBL" id="CP046056">
    <property type="protein sequence ID" value="QQD24516.1"/>
    <property type="molecule type" value="Genomic_DNA"/>
</dbReference>
<dbReference type="GO" id="GO:0006508">
    <property type="term" value="P:proteolysis"/>
    <property type="evidence" value="ECO:0007669"/>
    <property type="project" value="UniProtKB-KW"/>
</dbReference>
<name>A0A9X7UYS5_9GAMM</name>
<feature type="domain" description="PrcB C-terminal" evidence="3">
    <location>
        <begin position="52"/>
        <end position="105"/>
    </location>
</feature>
<dbReference type="InterPro" id="IPR025748">
    <property type="entry name" value="PrcB_C_dom"/>
</dbReference>
<dbReference type="RefSeq" id="WP_228344572.1">
    <property type="nucleotide sequence ID" value="NZ_CP046056.1"/>
</dbReference>
<evidence type="ECO:0000259" key="3">
    <source>
        <dbReference type="Pfam" id="PF14343"/>
    </source>
</evidence>
<keyword evidence="5" id="KW-1185">Reference proteome</keyword>
<dbReference type="KEGG" id="vcw:GJQ55_08560"/>
<accession>A0A9X7UYS5</accession>
<dbReference type="Pfam" id="PF14343">
    <property type="entry name" value="PrcB_C"/>
    <property type="match status" value="1"/>
</dbReference>
<dbReference type="PROSITE" id="PS51257">
    <property type="entry name" value="PROKAR_LIPOPROTEIN"/>
    <property type="match status" value="1"/>
</dbReference>
<dbReference type="AlphaFoldDB" id="A0A9X7UYS5"/>
<protein>
    <submittedName>
        <fullName evidence="4">Protease complex subunit PrcB family protein</fullName>
    </submittedName>
</protein>
<dbReference type="GO" id="GO:0008233">
    <property type="term" value="F:peptidase activity"/>
    <property type="evidence" value="ECO:0007669"/>
    <property type="project" value="UniProtKB-KW"/>
</dbReference>
<feature type="compositionally biased region" description="Polar residues" evidence="1">
    <location>
        <begin position="116"/>
        <end position="125"/>
    </location>
</feature>
<feature type="region of interest" description="Disordered" evidence="1">
    <location>
        <begin position="116"/>
        <end position="146"/>
    </location>
</feature>
<evidence type="ECO:0000313" key="4">
    <source>
        <dbReference type="EMBL" id="QQD24516.1"/>
    </source>
</evidence>
<gene>
    <name evidence="4" type="ORF">GJQ55_08560</name>
</gene>
<evidence type="ECO:0000256" key="1">
    <source>
        <dbReference type="SAM" id="MobiDB-lite"/>
    </source>
</evidence>